<keyword evidence="2" id="KW-0489">Methyltransferase</keyword>
<reference evidence="2 3" key="1">
    <citation type="submission" date="2016-05" db="EMBL/GenBank/DDBJ databases">
        <title>Single-cell genome of chain-forming Candidatus Thiomargarita nelsonii and comparison to other large sulfur-oxidizing bacteria.</title>
        <authorList>
            <person name="Winkel M."/>
            <person name="Salman V."/>
            <person name="Woyke T."/>
            <person name="Schulz-Vogt H."/>
            <person name="Richter M."/>
            <person name="Flood B."/>
            <person name="Bailey J."/>
            <person name="Amann R."/>
            <person name="Mussmann M."/>
        </authorList>
    </citation>
    <scope>NUCLEOTIDE SEQUENCE [LARGE SCALE GENOMIC DNA]</scope>
    <source>
        <strain evidence="2 3">THI036</strain>
    </source>
</reference>
<evidence type="ECO:0000313" key="2">
    <source>
        <dbReference type="EMBL" id="OAD20661.1"/>
    </source>
</evidence>
<gene>
    <name evidence="2" type="ORF">THIOM_003620</name>
</gene>
<sequence length="49" mass="5493">MLRQRIGTQVTLFNGQGGEYVADLIAATKKNAHLQVTEYKDIERESAVE</sequence>
<comment type="caution">
    <text evidence="2">The sequence shown here is derived from an EMBL/GenBank/DDBJ whole genome shotgun (WGS) entry which is preliminary data.</text>
</comment>
<dbReference type="EC" id="2.1.1.-" evidence="2"/>
<dbReference type="Gene3D" id="2.40.240.20">
    <property type="entry name" value="Hypothetical PUA domain-like, domain 1"/>
    <property type="match status" value="1"/>
</dbReference>
<dbReference type="SUPFAM" id="SSF88697">
    <property type="entry name" value="PUA domain-like"/>
    <property type="match status" value="1"/>
</dbReference>
<evidence type="ECO:0000313" key="3">
    <source>
        <dbReference type="Proteomes" id="UP000076962"/>
    </source>
</evidence>
<dbReference type="Pfam" id="PF20260">
    <property type="entry name" value="PUA_4"/>
    <property type="match status" value="1"/>
</dbReference>
<organism evidence="2 3">
    <name type="scientific">Candidatus Thiomargarita nelsonii</name>
    <dbReference type="NCBI Taxonomy" id="1003181"/>
    <lineage>
        <taxon>Bacteria</taxon>
        <taxon>Pseudomonadati</taxon>
        <taxon>Pseudomonadota</taxon>
        <taxon>Gammaproteobacteria</taxon>
        <taxon>Thiotrichales</taxon>
        <taxon>Thiotrichaceae</taxon>
        <taxon>Thiomargarita</taxon>
    </lineage>
</organism>
<keyword evidence="3" id="KW-1185">Reference proteome</keyword>
<dbReference type="Proteomes" id="UP000076962">
    <property type="component" value="Unassembled WGS sequence"/>
</dbReference>
<evidence type="ECO:0000259" key="1">
    <source>
        <dbReference type="Pfam" id="PF20260"/>
    </source>
</evidence>
<keyword evidence="2" id="KW-0808">Transferase</keyword>
<dbReference type="GO" id="GO:0008168">
    <property type="term" value="F:methyltransferase activity"/>
    <property type="evidence" value="ECO:0007669"/>
    <property type="project" value="UniProtKB-KW"/>
</dbReference>
<dbReference type="InterPro" id="IPR015947">
    <property type="entry name" value="PUA-like_sf"/>
</dbReference>
<dbReference type="EMBL" id="LUTY01002205">
    <property type="protein sequence ID" value="OAD20661.1"/>
    <property type="molecule type" value="Genomic_DNA"/>
</dbReference>
<feature type="domain" description="Ribosomal RNA small subunit methyltransferase E PUA-like" evidence="1">
    <location>
        <begin position="2"/>
        <end position="36"/>
    </location>
</feature>
<dbReference type="GO" id="GO:0032259">
    <property type="term" value="P:methylation"/>
    <property type="evidence" value="ECO:0007669"/>
    <property type="project" value="UniProtKB-KW"/>
</dbReference>
<accession>A0A176RXZ7</accession>
<dbReference type="InterPro" id="IPR046887">
    <property type="entry name" value="RsmE_PUA-like"/>
</dbReference>
<protein>
    <submittedName>
        <fullName evidence="2">Ribosomal RNA small subunit methyltransferase E</fullName>
        <ecNumber evidence="2">2.1.1.-</ecNumber>
    </submittedName>
</protein>
<dbReference type="AlphaFoldDB" id="A0A176RXZ7"/>
<proteinExistence type="predicted"/>
<name>A0A176RXZ7_9GAMM</name>